<organism evidence="2 3">
    <name type="scientific">Mesobacillus boroniphilus JCM 21738</name>
    <dbReference type="NCBI Taxonomy" id="1294265"/>
    <lineage>
        <taxon>Bacteria</taxon>
        <taxon>Bacillati</taxon>
        <taxon>Bacillota</taxon>
        <taxon>Bacilli</taxon>
        <taxon>Bacillales</taxon>
        <taxon>Bacillaceae</taxon>
        <taxon>Mesobacillus</taxon>
    </lineage>
</organism>
<dbReference type="Pfam" id="PF07969">
    <property type="entry name" value="Amidohydro_3"/>
    <property type="match status" value="1"/>
</dbReference>
<dbReference type="EMBL" id="BAUW01000020">
    <property type="protein sequence ID" value="GAE45351.1"/>
    <property type="molecule type" value="Genomic_DNA"/>
</dbReference>
<feature type="domain" description="Amidohydrolase 3" evidence="1">
    <location>
        <begin position="9"/>
        <end position="154"/>
    </location>
</feature>
<dbReference type="Proteomes" id="UP000018949">
    <property type="component" value="Unassembled WGS sequence"/>
</dbReference>
<proteinExistence type="predicted"/>
<evidence type="ECO:0000313" key="3">
    <source>
        <dbReference type="Proteomes" id="UP000018949"/>
    </source>
</evidence>
<dbReference type="SUPFAM" id="SSF51556">
    <property type="entry name" value="Metallo-dependent hydrolases"/>
    <property type="match status" value="1"/>
</dbReference>
<dbReference type="InterPro" id="IPR011059">
    <property type="entry name" value="Metal-dep_hydrolase_composite"/>
</dbReference>
<name>W4RLZ1_9BACI</name>
<gene>
    <name evidence="2" type="ORF">JCM21738_2143</name>
</gene>
<evidence type="ECO:0000259" key="1">
    <source>
        <dbReference type="Pfam" id="PF07969"/>
    </source>
</evidence>
<comment type="caution">
    <text evidence="2">The sequence shown here is derived from an EMBL/GenBank/DDBJ whole genome shotgun (WGS) entry which is preliminary data.</text>
</comment>
<dbReference type="Gene3D" id="3.20.20.140">
    <property type="entry name" value="Metal-dependent hydrolases"/>
    <property type="match status" value="1"/>
</dbReference>
<dbReference type="eggNOG" id="COG1574">
    <property type="taxonomic scope" value="Bacteria"/>
</dbReference>
<dbReference type="InterPro" id="IPR013108">
    <property type="entry name" value="Amidohydro_3"/>
</dbReference>
<reference evidence="2 3" key="1">
    <citation type="submission" date="2013-12" db="EMBL/GenBank/DDBJ databases">
        <title>NBRP : Genome information of microbial organism related human and environment.</title>
        <authorList>
            <person name="Hattori M."/>
            <person name="Oshima K."/>
            <person name="Inaba H."/>
            <person name="Suda W."/>
            <person name="Sakamoto M."/>
            <person name="Iino T."/>
            <person name="Kitahara M."/>
            <person name="Oshida Y."/>
            <person name="Iida T."/>
            <person name="Kudo T."/>
            <person name="Itoh T."/>
            <person name="Ahmed I."/>
            <person name="Ohkuma M."/>
        </authorList>
    </citation>
    <scope>NUCLEOTIDE SEQUENCE [LARGE SCALE GENOMIC DNA]</scope>
    <source>
        <strain evidence="2 3">JCM 21738</strain>
    </source>
</reference>
<protein>
    <submittedName>
        <fullName evidence="2">Exoenzymes regulatory protein AepA</fullName>
    </submittedName>
</protein>
<dbReference type="PANTHER" id="PTHR22642:SF2">
    <property type="entry name" value="PROTEIN LONG AFTER FAR-RED 3"/>
    <property type="match status" value="1"/>
</dbReference>
<keyword evidence="3" id="KW-1185">Reference proteome</keyword>
<accession>W4RLZ1</accession>
<evidence type="ECO:0000313" key="2">
    <source>
        <dbReference type="EMBL" id="GAE45351.1"/>
    </source>
</evidence>
<dbReference type="InterPro" id="IPR032466">
    <property type="entry name" value="Metal_Hydrolase"/>
</dbReference>
<sequence length="160" mass="17808">MIPRLKGPSRIADIQPRFIASDFPWVQERLGAERIKLSYAWKTLMEAGVICAGGSDAPVEPVDPILGIHAAVTRKKPGETHDGYVPEQKLSMVDAFRLFTELGAYPTNEETLKGTIARGKLADLTVYSTNPFNMEDPDELLTMEIEMTIIGGEIKYRRLT</sequence>
<dbReference type="AlphaFoldDB" id="W4RLZ1"/>
<dbReference type="PANTHER" id="PTHR22642">
    <property type="entry name" value="IMIDAZOLONEPROPIONASE"/>
    <property type="match status" value="1"/>
</dbReference>
<dbReference type="GO" id="GO:0016810">
    <property type="term" value="F:hydrolase activity, acting on carbon-nitrogen (but not peptide) bonds"/>
    <property type="evidence" value="ECO:0007669"/>
    <property type="project" value="InterPro"/>
</dbReference>
<dbReference type="SUPFAM" id="SSF51338">
    <property type="entry name" value="Composite domain of metallo-dependent hydrolases"/>
    <property type="match status" value="1"/>
</dbReference>